<proteinExistence type="predicted"/>
<keyword evidence="2" id="KW-1185">Reference proteome</keyword>
<accession>W9SES4</accession>
<reference evidence="2" key="1">
    <citation type="submission" date="2013-01" db="EMBL/GenBank/DDBJ databases">
        <title>Draft Genome Sequence of a Mulberry Tree, Morus notabilis C.K. Schneid.</title>
        <authorList>
            <person name="He N."/>
            <person name="Zhao S."/>
        </authorList>
    </citation>
    <scope>NUCLEOTIDE SEQUENCE</scope>
</reference>
<sequence length="81" mass="9793">MDGKERGHVQRRARDAEMVEMRQRTVTLTERIRERSVMMIECLDERTLSPLFMMIFSRLWSSIAKLWAETLGLTRFWKMEI</sequence>
<protein>
    <submittedName>
        <fullName evidence="1">Uncharacterized protein</fullName>
    </submittedName>
</protein>
<gene>
    <name evidence="1" type="ORF">L484_013268</name>
</gene>
<dbReference type="AlphaFoldDB" id="W9SES4"/>
<dbReference type="EMBL" id="KE346050">
    <property type="protein sequence ID" value="EXC25180.1"/>
    <property type="molecule type" value="Genomic_DNA"/>
</dbReference>
<name>W9SES4_9ROSA</name>
<evidence type="ECO:0000313" key="1">
    <source>
        <dbReference type="EMBL" id="EXC25180.1"/>
    </source>
</evidence>
<organism evidence="1 2">
    <name type="scientific">Morus notabilis</name>
    <dbReference type="NCBI Taxonomy" id="981085"/>
    <lineage>
        <taxon>Eukaryota</taxon>
        <taxon>Viridiplantae</taxon>
        <taxon>Streptophyta</taxon>
        <taxon>Embryophyta</taxon>
        <taxon>Tracheophyta</taxon>
        <taxon>Spermatophyta</taxon>
        <taxon>Magnoliopsida</taxon>
        <taxon>eudicotyledons</taxon>
        <taxon>Gunneridae</taxon>
        <taxon>Pentapetalae</taxon>
        <taxon>rosids</taxon>
        <taxon>fabids</taxon>
        <taxon>Rosales</taxon>
        <taxon>Moraceae</taxon>
        <taxon>Moreae</taxon>
        <taxon>Morus</taxon>
    </lineage>
</organism>
<dbReference type="Proteomes" id="UP000030645">
    <property type="component" value="Unassembled WGS sequence"/>
</dbReference>
<evidence type="ECO:0000313" key="2">
    <source>
        <dbReference type="Proteomes" id="UP000030645"/>
    </source>
</evidence>